<proteinExistence type="inferred from homology"/>
<dbReference type="InterPro" id="IPR011042">
    <property type="entry name" value="6-blade_b-propeller_TolB-like"/>
</dbReference>
<dbReference type="Proteomes" id="UP000094236">
    <property type="component" value="Unassembled WGS sequence"/>
</dbReference>
<comment type="similarity">
    <text evidence="1">Belongs to the SMP-30/CGR1 family.</text>
</comment>
<dbReference type="GO" id="GO:0005509">
    <property type="term" value="F:calcium ion binding"/>
    <property type="evidence" value="ECO:0007669"/>
    <property type="project" value="TreeGrafter"/>
</dbReference>
<organism evidence="3 4">
    <name type="scientific">Pachysolen tannophilus NRRL Y-2460</name>
    <dbReference type="NCBI Taxonomy" id="669874"/>
    <lineage>
        <taxon>Eukaryota</taxon>
        <taxon>Fungi</taxon>
        <taxon>Dikarya</taxon>
        <taxon>Ascomycota</taxon>
        <taxon>Saccharomycotina</taxon>
        <taxon>Pichiomycetes</taxon>
        <taxon>Pachysolenaceae</taxon>
        <taxon>Pachysolen</taxon>
    </lineage>
</organism>
<dbReference type="SUPFAM" id="SSF63829">
    <property type="entry name" value="Calcium-dependent phosphotriesterase"/>
    <property type="match status" value="1"/>
</dbReference>
<feature type="domain" description="SMP-30/Gluconolactonase/LRE-like region" evidence="2">
    <location>
        <begin position="20"/>
        <end position="310"/>
    </location>
</feature>
<evidence type="ECO:0000313" key="4">
    <source>
        <dbReference type="Proteomes" id="UP000094236"/>
    </source>
</evidence>
<dbReference type="STRING" id="669874.A0A1E4U0Y2"/>
<dbReference type="PANTHER" id="PTHR10907:SF47">
    <property type="entry name" value="REGUCALCIN"/>
    <property type="match status" value="1"/>
</dbReference>
<evidence type="ECO:0000259" key="2">
    <source>
        <dbReference type="Pfam" id="PF08450"/>
    </source>
</evidence>
<sequence length="343" mass="38414">MVEAKYGGNPFYMLNRPCVLGEAPIYRESDSTLHYVDVFHDPPQLHILSLDPTTGDALYPNDEPDISKAISLQKDNVSIPGLRVLNLKESITVQCFRKGIENSYICAYHQGVGFLDEKTGEMEVAKELIPLNEKHLKRFNDGAVDCKGRFWLAEIDFNLKNFSGKYSEYAPSKHGKATGKLWRYDPNGDATTMDEGIICGNGLGWSPDNKIFYMNDSIPQLVYAYDFDSETGNISNKRVFVDRKLEGGGEPDGMVVDIDGNLWISMFGISSVAVYNPNGELIKTLKFGAKKLTCPTWGGKDHNIMYVVSSYDTDENKDENDYGGQLFKYHTDTTGLRKNEFAG</sequence>
<accession>A0A1E4U0Y2</accession>
<dbReference type="Pfam" id="PF08450">
    <property type="entry name" value="SGL"/>
    <property type="match status" value="1"/>
</dbReference>
<dbReference type="AlphaFoldDB" id="A0A1E4U0Y2"/>
<dbReference type="EMBL" id="KV454011">
    <property type="protein sequence ID" value="ODV97650.1"/>
    <property type="molecule type" value="Genomic_DNA"/>
</dbReference>
<dbReference type="InterPro" id="IPR013658">
    <property type="entry name" value="SGL"/>
</dbReference>
<protein>
    <recommendedName>
        <fullName evidence="2">SMP-30/Gluconolactonase/LRE-like region domain-containing protein</fullName>
    </recommendedName>
</protein>
<evidence type="ECO:0000256" key="1">
    <source>
        <dbReference type="ARBA" id="ARBA00008853"/>
    </source>
</evidence>
<gene>
    <name evidence="3" type="ORF">PACTADRAFT_47523</name>
</gene>
<dbReference type="PANTHER" id="PTHR10907">
    <property type="entry name" value="REGUCALCIN"/>
    <property type="match status" value="1"/>
</dbReference>
<dbReference type="OrthoDB" id="423498at2759"/>
<dbReference type="GO" id="GO:0004341">
    <property type="term" value="F:gluconolactonase activity"/>
    <property type="evidence" value="ECO:0007669"/>
    <property type="project" value="TreeGrafter"/>
</dbReference>
<dbReference type="Gene3D" id="2.120.10.30">
    <property type="entry name" value="TolB, C-terminal domain"/>
    <property type="match status" value="1"/>
</dbReference>
<keyword evidence="4" id="KW-1185">Reference proteome</keyword>
<name>A0A1E4U0Y2_PACTA</name>
<reference evidence="4" key="1">
    <citation type="submission" date="2016-05" db="EMBL/GenBank/DDBJ databases">
        <title>Comparative genomics of biotechnologically important yeasts.</title>
        <authorList>
            <consortium name="DOE Joint Genome Institute"/>
            <person name="Riley R."/>
            <person name="Haridas S."/>
            <person name="Wolfe K.H."/>
            <person name="Lopes M.R."/>
            <person name="Hittinger C.T."/>
            <person name="Goker M."/>
            <person name="Salamov A."/>
            <person name="Wisecaver J."/>
            <person name="Long T.M."/>
            <person name="Aerts A.L."/>
            <person name="Barry K."/>
            <person name="Choi C."/>
            <person name="Clum A."/>
            <person name="Coughlan A.Y."/>
            <person name="Deshpande S."/>
            <person name="Douglass A.P."/>
            <person name="Hanson S.J."/>
            <person name="Klenk H.-P."/>
            <person name="Labutti K."/>
            <person name="Lapidus A."/>
            <person name="Lindquist E."/>
            <person name="Lipzen A."/>
            <person name="Meier-Kolthoff J.P."/>
            <person name="Ohm R.A."/>
            <person name="Otillar R.P."/>
            <person name="Pangilinan J."/>
            <person name="Peng Y."/>
            <person name="Rokas A."/>
            <person name="Rosa C.A."/>
            <person name="Scheuner C."/>
            <person name="Sibirny A.A."/>
            <person name="Slot J.C."/>
            <person name="Stielow J.B."/>
            <person name="Sun H."/>
            <person name="Kurtzman C.P."/>
            <person name="Blackwell M."/>
            <person name="Grigoriev I.V."/>
            <person name="Jeffries T.W."/>
        </authorList>
    </citation>
    <scope>NUCLEOTIDE SEQUENCE [LARGE SCALE GENOMIC DNA]</scope>
    <source>
        <strain evidence="4">NRRL Y-2460</strain>
    </source>
</reference>
<evidence type="ECO:0000313" key="3">
    <source>
        <dbReference type="EMBL" id="ODV97650.1"/>
    </source>
</evidence>